<dbReference type="PROSITE" id="PS50893">
    <property type="entry name" value="ABC_TRANSPORTER_2"/>
    <property type="match status" value="2"/>
</dbReference>
<dbReference type="Pfam" id="PF00005">
    <property type="entry name" value="ABC_tran"/>
    <property type="match status" value="2"/>
</dbReference>
<sequence>MAEKTLDREVTPTALERQRDSNDAATHSSSTLQALSAATSDTSHADGIFRTSSGRETYYPDGHASSGPFCEHDGQSPERERGIQQFSSPSRSNDAGFAASHGSQGTTEAVIPLEPAVDSRISTSSDSSTQSESGRRPSASGVSRYSTNGGRTRPLDIDEDGQRELERIFTARSQKMTRTMSIAQPGDPTVDPASESFDLSRFLRMFRAQIEGEGVELKRVSVVYKNLNVFGSGKALQLQNTVGDLFMAPFRASEYFGKSERKHILHSFEGIIKAGELCVVLGRPGSGCSTLLKALTGELHGLDTDDSVIHYNGIPQKTMIKEFKGEMVYNQEVDKHFPHLTVGQTLEHAAALRTPSSRPMGVSRKEFSQFITQVIMAVLGLSHTYNTKVGDDYVRGVSGGERKRVSVAEMLLAGSPFASWDNSTRGLDSATALKFVRALRVGCDLAEGAAAVAIYQASQSVYDTFDKATVLYQGRQIYFGPADMAKDYFERQGWYCPPRQTAGDFLTAVTNPSERTAKKGMENRVPRTPGDFEKYWRKSQEYKNLQEEIRDFEQENPLDEGTKLAQLREQKNKIQAKHVRPKSPYLVSVSMQIQLNTKRAYQRIWGDASSTITQAALNLIIALIVGSIFYGHSEGTSSFAGRGSVLFLAVLFNALTSIGEISGLYAQRPIVEKHKTYAFYHPATEAIAGLVSSIPVKFAQATVFNIVLYFLSGLRYTPGQFFLFFLITYISVFVMSAIFRTTAAVTKTASQAMTGAGVLVLALVIYTGFVIRIPQMHPWFSWIRWINPIFYAFEILVSNEFHGVNFPCDQFIPSGPGYNANGNSFICNTVGAVAGQTFVSGDSYIETAYNYSWSHTWRNFGILIAFLIFFMVTYFFAVELNSSTTNTAEQLVFQRGHVPAYMMKTSKRSSDEETDGLAAEGEQDEAGNVNAIEEQKGIFTWRDVVYDIEIKGEPRRLLDHVSGFVKPGSMTALMGVSGAGKTTLLDALAQRTTMGVITGDMLVNGKPLDPAFQRSTGYVQQQDLHLETATVRESLRFSAMLRQPKTVSKEEKYAYVEEIIKMLNMGDFANAVVGIPGEGLNVEQRKLLTIGVELAAKPKLLLFLDEPTSGLDSQSSWSIISLLKKLSTAGQAILCTIHQPSAILFQEFDRLLFLAKGGKTVYFGEVGENSKTLLHYFENNGARRCGKDENPAEYMLEIVNAGKNEQGLEWFKVWSDSENAKEVQHQIDDLHEQKRHENLDIAKETGGGSYAMPLTTQIWECTYRAFQQYWRMPSYVMAKFGLCVIAGLFIGFSFYQPGSTQAGMQTIIFSAFMMTTIFSSLVQQIHPLFVSQRSLYEVRERPSKAYSWIAFMFANIIVEIPYSIFAGVLAFACFFYPVVGTSLDSERQGLVLLFMIELLVFTSTFADFTIAALPNAETASGLVSLLVLMSILFNGVLQAPSALPGFWIFMYRVSPFTYWIGGIVSTMVAGRPIVCSATEVSIFDPPSGQTCGAYLEGYVSVAGGAIQNPSATSACRFCSLTVADQFLGGSWIYYSERWRNFGILFAFIGFNIFLAIGSYWLFRVANFKSLTSKMHKTKKGAKAHHGAEKMAEASADVAAQGAHPGERSGEKDAGTV</sequence>
<keyword evidence="7 10" id="KW-1133">Transmembrane helix</keyword>
<feature type="compositionally biased region" description="Basic and acidic residues" evidence="9">
    <location>
        <begin position="1"/>
        <end position="22"/>
    </location>
</feature>
<feature type="transmembrane region" description="Helical" evidence="10">
    <location>
        <begin position="686"/>
        <end position="709"/>
    </location>
</feature>
<evidence type="ECO:0000256" key="7">
    <source>
        <dbReference type="ARBA" id="ARBA00022989"/>
    </source>
</evidence>
<dbReference type="InterPro" id="IPR013525">
    <property type="entry name" value="ABC2_TM"/>
</dbReference>
<feature type="transmembrane region" description="Helical" evidence="10">
    <location>
        <begin position="751"/>
        <end position="771"/>
    </location>
</feature>
<feature type="compositionally biased region" description="Basic and acidic residues" evidence="9">
    <location>
        <begin position="1604"/>
        <end position="1616"/>
    </location>
</feature>
<reference evidence="12" key="1">
    <citation type="journal article" date="2020" name="Stud. Mycol.">
        <title>101 Dothideomycetes genomes: a test case for predicting lifestyles and emergence of pathogens.</title>
        <authorList>
            <person name="Haridas S."/>
            <person name="Albert R."/>
            <person name="Binder M."/>
            <person name="Bloem J."/>
            <person name="Labutti K."/>
            <person name="Salamov A."/>
            <person name="Andreopoulos B."/>
            <person name="Baker S."/>
            <person name="Barry K."/>
            <person name="Bills G."/>
            <person name="Bluhm B."/>
            <person name="Cannon C."/>
            <person name="Castanera R."/>
            <person name="Culley D."/>
            <person name="Daum C."/>
            <person name="Ezra D."/>
            <person name="Gonzalez J."/>
            <person name="Henrissat B."/>
            <person name="Kuo A."/>
            <person name="Liang C."/>
            <person name="Lipzen A."/>
            <person name="Lutzoni F."/>
            <person name="Magnuson J."/>
            <person name="Mondo S."/>
            <person name="Nolan M."/>
            <person name="Ohm R."/>
            <person name="Pangilinan J."/>
            <person name="Park H.-J."/>
            <person name="Ramirez L."/>
            <person name="Alfaro M."/>
            <person name="Sun H."/>
            <person name="Tritt A."/>
            <person name="Yoshinaga Y."/>
            <person name="Zwiers L.-H."/>
            <person name="Turgeon B."/>
            <person name="Goodwin S."/>
            <person name="Spatafora J."/>
            <person name="Crous P."/>
            <person name="Grigoriev I."/>
        </authorList>
    </citation>
    <scope>NUCLEOTIDE SEQUENCE</scope>
    <source>
        <strain evidence="12">CBS 122681</strain>
    </source>
</reference>
<dbReference type="InterPro" id="IPR043926">
    <property type="entry name" value="ABCG_dom"/>
</dbReference>
<feature type="transmembrane region" description="Helical" evidence="10">
    <location>
        <begin position="615"/>
        <end position="633"/>
    </location>
</feature>
<dbReference type="InterPro" id="IPR029481">
    <property type="entry name" value="ABC_trans_N"/>
</dbReference>
<dbReference type="Pfam" id="PF06422">
    <property type="entry name" value="PDR_CDR"/>
    <property type="match status" value="1"/>
</dbReference>
<keyword evidence="4 10" id="KW-0812">Transmembrane</keyword>
<dbReference type="InterPro" id="IPR010929">
    <property type="entry name" value="PDR_CDR_ABC"/>
</dbReference>
<dbReference type="Gene3D" id="3.40.50.300">
    <property type="entry name" value="P-loop containing nucleotide triphosphate hydrolases"/>
    <property type="match status" value="2"/>
</dbReference>
<feature type="domain" description="ABC transporter" evidence="11">
    <location>
        <begin position="250"/>
        <end position="498"/>
    </location>
</feature>
<comment type="subcellular location">
    <subcellularLocation>
        <location evidence="1">Membrane</location>
        <topology evidence="1">Multi-pass membrane protein</topology>
    </subcellularLocation>
</comment>
<feature type="compositionally biased region" description="Basic and acidic residues" evidence="9">
    <location>
        <begin position="153"/>
        <end position="162"/>
    </location>
</feature>
<evidence type="ECO:0000256" key="6">
    <source>
        <dbReference type="ARBA" id="ARBA00022840"/>
    </source>
</evidence>
<keyword evidence="8 10" id="KW-0472">Membrane</keyword>
<feature type="compositionally biased region" description="Polar residues" evidence="9">
    <location>
        <begin position="84"/>
        <end position="93"/>
    </location>
</feature>
<dbReference type="PROSITE" id="PS00211">
    <property type="entry name" value="ABC_TRANSPORTER_1"/>
    <property type="match status" value="1"/>
</dbReference>
<feature type="region of interest" description="Disordered" evidence="9">
    <location>
        <begin position="1"/>
        <end position="162"/>
    </location>
</feature>
<evidence type="ECO:0000256" key="1">
    <source>
        <dbReference type="ARBA" id="ARBA00004141"/>
    </source>
</evidence>
<name>A0A6A6TPD9_9PLEO</name>
<dbReference type="InterPro" id="IPR034001">
    <property type="entry name" value="ABCG_PDR_1"/>
</dbReference>
<dbReference type="GO" id="GO:0016887">
    <property type="term" value="F:ATP hydrolysis activity"/>
    <property type="evidence" value="ECO:0007669"/>
    <property type="project" value="InterPro"/>
</dbReference>
<evidence type="ECO:0000256" key="8">
    <source>
        <dbReference type="ARBA" id="ARBA00023136"/>
    </source>
</evidence>
<evidence type="ECO:0000256" key="10">
    <source>
        <dbReference type="SAM" id="Phobius"/>
    </source>
</evidence>
<dbReference type="GO" id="GO:0140359">
    <property type="term" value="F:ABC-type transporter activity"/>
    <property type="evidence" value="ECO:0007669"/>
    <property type="project" value="InterPro"/>
</dbReference>
<feature type="compositionally biased region" description="Low complexity" evidence="9">
    <location>
        <begin position="119"/>
        <end position="132"/>
    </location>
</feature>
<feature type="domain" description="ABC transporter" evidence="11">
    <location>
        <begin position="939"/>
        <end position="1182"/>
    </location>
</feature>
<evidence type="ECO:0000313" key="13">
    <source>
        <dbReference type="Proteomes" id="UP000799324"/>
    </source>
</evidence>
<dbReference type="GO" id="GO:0005524">
    <property type="term" value="F:ATP binding"/>
    <property type="evidence" value="ECO:0007669"/>
    <property type="project" value="UniProtKB-KW"/>
</dbReference>
<dbReference type="GO" id="GO:0016020">
    <property type="term" value="C:membrane"/>
    <property type="evidence" value="ECO:0007669"/>
    <property type="project" value="UniProtKB-SubCell"/>
</dbReference>
<dbReference type="InterPro" id="IPR034003">
    <property type="entry name" value="ABCG_PDR_2"/>
</dbReference>
<keyword evidence="5" id="KW-0547">Nucleotide-binding</keyword>
<evidence type="ECO:0000259" key="11">
    <source>
        <dbReference type="PROSITE" id="PS50893"/>
    </source>
</evidence>
<accession>A0A6A6TPD9</accession>
<feature type="transmembrane region" description="Helical" evidence="10">
    <location>
        <begin position="721"/>
        <end position="739"/>
    </location>
</feature>
<dbReference type="InterPro" id="IPR027417">
    <property type="entry name" value="P-loop_NTPase"/>
</dbReference>
<evidence type="ECO:0000256" key="4">
    <source>
        <dbReference type="ARBA" id="ARBA00022692"/>
    </source>
</evidence>
<evidence type="ECO:0000256" key="3">
    <source>
        <dbReference type="ARBA" id="ARBA00022448"/>
    </source>
</evidence>
<feature type="compositionally biased region" description="Polar residues" evidence="9">
    <location>
        <begin position="140"/>
        <end position="150"/>
    </location>
</feature>
<dbReference type="OrthoDB" id="245989at2759"/>
<dbReference type="Pfam" id="PF01061">
    <property type="entry name" value="ABC2_membrane"/>
    <property type="match status" value="2"/>
</dbReference>
<feature type="transmembrane region" description="Helical" evidence="10">
    <location>
        <begin position="1345"/>
        <end position="1378"/>
    </location>
</feature>
<feature type="transmembrane region" description="Helical" evidence="10">
    <location>
        <begin position="1275"/>
        <end position="1295"/>
    </location>
</feature>
<dbReference type="Pfam" id="PF19055">
    <property type="entry name" value="ABC2_membrane_7"/>
    <property type="match status" value="1"/>
</dbReference>
<keyword evidence="3" id="KW-0813">Transport</keyword>
<comment type="similarity">
    <text evidence="2">Belongs to the ABC transporter superfamily. ABCG family. PDR (TC 3.A.1.205) subfamily.</text>
</comment>
<feature type="transmembrane region" description="Helical" evidence="10">
    <location>
        <begin position="860"/>
        <end position="877"/>
    </location>
</feature>
<feature type="transmembrane region" description="Helical" evidence="10">
    <location>
        <begin position="1390"/>
        <end position="1413"/>
    </location>
</feature>
<feature type="compositionally biased region" description="Basic and acidic residues" evidence="9">
    <location>
        <begin position="70"/>
        <end position="82"/>
    </location>
</feature>
<dbReference type="SUPFAM" id="SSF52540">
    <property type="entry name" value="P-loop containing nucleoside triphosphate hydrolases"/>
    <property type="match status" value="2"/>
</dbReference>
<keyword evidence="6" id="KW-0067">ATP-binding</keyword>
<organism evidence="12 13">
    <name type="scientific">Lophiostoma macrostomum CBS 122681</name>
    <dbReference type="NCBI Taxonomy" id="1314788"/>
    <lineage>
        <taxon>Eukaryota</taxon>
        <taxon>Fungi</taxon>
        <taxon>Dikarya</taxon>
        <taxon>Ascomycota</taxon>
        <taxon>Pezizomycotina</taxon>
        <taxon>Dothideomycetes</taxon>
        <taxon>Pleosporomycetidae</taxon>
        <taxon>Pleosporales</taxon>
        <taxon>Lophiostomataceae</taxon>
        <taxon>Lophiostoma</taxon>
    </lineage>
</organism>
<feature type="transmembrane region" description="Helical" evidence="10">
    <location>
        <begin position="1541"/>
        <end position="1562"/>
    </location>
</feature>
<dbReference type="Pfam" id="PF14510">
    <property type="entry name" value="ABC_trans_N"/>
    <property type="match status" value="1"/>
</dbReference>
<dbReference type="FunFam" id="3.40.50.300:FF:000054">
    <property type="entry name" value="ABC multidrug transporter atrF"/>
    <property type="match status" value="1"/>
</dbReference>
<evidence type="ECO:0000313" key="12">
    <source>
        <dbReference type="EMBL" id="KAF2661191.1"/>
    </source>
</evidence>
<feature type="transmembrane region" description="Helical" evidence="10">
    <location>
        <begin position="1307"/>
        <end position="1325"/>
    </location>
</feature>
<dbReference type="Proteomes" id="UP000799324">
    <property type="component" value="Unassembled WGS sequence"/>
</dbReference>
<protein>
    <recommendedName>
        <fullName evidence="11">ABC transporter domain-containing protein</fullName>
    </recommendedName>
</protein>
<evidence type="ECO:0000256" key="5">
    <source>
        <dbReference type="ARBA" id="ARBA00022741"/>
    </source>
</evidence>
<feature type="region of interest" description="Disordered" evidence="9">
    <location>
        <begin position="1589"/>
        <end position="1616"/>
    </location>
</feature>
<dbReference type="InterPro" id="IPR003593">
    <property type="entry name" value="AAA+_ATPase"/>
</dbReference>
<feature type="transmembrane region" description="Helical" evidence="10">
    <location>
        <begin position="645"/>
        <end position="666"/>
    </location>
</feature>
<dbReference type="CDD" id="cd03233">
    <property type="entry name" value="ABCG_PDR_domain1"/>
    <property type="match status" value="1"/>
</dbReference>
<evidence type="ECO:0000256" key="9">
    <source>
        <dbReference type="SAM" id="MobiDB-lite"/>
    </source>
</evidence>
<dbReference type="PANTHER" id="PTHR19241">
    <property type="entry name" value="ATP-BINDING CASSETTE TRANSPORTER"/>
    <property type="match status" value="1"/>
</dbReference>
<dbReference type="InterPro" id="IPR017871">
    <property type="entry name" value="ABC_transporter-like_CS"/>
</dbReference>
<dbReference type="InterPro" id="IPR003439">
    <property type="entry name" value="ABC_transporter-like_ATP-bd"/>
</dbReference>
<feature type="compositionally biased region" description="Low complexity" evidence="9">
    <location>
        <begin position="24"/>
        <end position="42"/>
    </location>
</feature>
<dbReference type="CDD" id="cd03232">
    <property type="entry name" value="ABCG_PDR_domain2"/>
    <property type="match status" value="1"/>
</dbReference>
<keyword evidence="13" id="KW-1185">Reference proteome</keyword>
<evidence type="ECO:0000256" key="2">
    <source>
        <dbReference type="ARBA" id="ARBA00006012"/>
    </source>
</evidence>
<proteinExistence type="inferred from homology"/>
<dbReference type="SMART" id="SM00382">
    <property type="entry name" value="AAA"/>
    <property type="match status" value="2"/>
</dbReference>
<gene>
    <name evidence="12" type="ORF">K491DRAFT_687671</name>
</gene>
<dbReference type="EMBL" id="MU004295">
    <property type="protein sequence ID" value="KAF2661191.1"/>
    <property type="molecule type" value="Genomic_DNA"/>
</dbReference>